<proteinExistence type="predicted"/>
<dbReference type="PANTHER" id="PTHR46586">
    <property type="entry name" value="ANKYRIN REPEAT-CONTAINING PROTEIN"/>
    <property type="match status" value="1"/>
</dbReference>
<keyword evidence="3" id="KW-1185">Reference proteome</keyword>
<dbReference type="SUPFAM" id="SSF48403">
    <property type="entry name" value="Ankyrin repeat"/>
    <property type="match status" value="1"/>
</dbReference>
<dbReference type="AlphaFoldDB" id="A0A4P9WLQ1"/>
<evidence type="ECO:0008006" key="4">
    <source>
        <dbReference type="Google" id="ProtNLM"/>
    </source>
</evidence>
<sequence>MPDPAIPHLVDDVVDLIVELLPTHVAASLRRTALLRKYVVTGRLRRQIQRALNNLDVEALSFFASVCPQWKSTSERWDCIGSDYDHLVNRKSYNRFMRAVKREEENPGENFVEEELGPGLWRLPPVFAAVARKHWDAISFLVDAGFSADHAVDFACMRGARLKDLRLLFSLGHDGVATSKAMRYAAGDNMPLVRFLSAHGVVADETAIDSAYEKNLSKAITLLLEIDAPVRGLMGERAAREARFDSVWILHEKAPRNVFTKDAMDAAAPCSLEIAAAAGRLDIVQFLHTHRSEGCTAAAMDNAAAAGQLDTVQFLLTHRVEGRTAAAIDNPAAAGRRDIVQFLHNHRAEGCTTAALDVVIKTWAENASFWPPWTWHRPEKEARAAEDFKHVALFLQANRPEGCTTSSMDNAIKTGNIEIVRFLHENYRVGCSPEAIDRACGGWSQAVRAVQEHEAALEAQKRLAAPGARHDPENPFVGWFDVVEFVARHRSEACTTVAMKTACSDGAVDLVRFILANWPESSTPEAVKAAFRQARTEIVRILYEAGTRLTDAETEQIMRLGVRRQEGLDYLGVEGVLREMHGMAERISSNTVDRIRRIPSHDCTRSSRSPELSPDRAQELEANEFEYVPARHPRVSIGSDLLLSSSVLTSTIACHPVPYGGPYRTLPGGRRHRPDCRAAPHAGRCLALSDDPAPKVHPHRQAAAPNAARPQRSRSGGPLVFRQRLPAVEVDLAAMGLHRAPRDLRSCDHEWRQFKLDGGWQEGNAVAEEQEGGVDEDPIEPGWRLPPVIAAIAAELWDAIPFLADAGFCTDRAFLFSLEHDGVATSYAMRRAAENDDLPLVRFLHAQGVAADESAIDSACENDSLEMIACLIEIGAPALHEKAPQNVLTMNAMDGAATCSLAIVPQSPHRGLYAARDGQRCCGWPTRHRAVSSQEPRRGLHYRCAGHRRPLLGQECHSSSLHWSPHTRRQPAISGTSPTSFKRIGRKGAPTAPWTAQSSAATSRSYALSTKTSLRVVGANVSGAVVREAEVKWYKEAVEFLACHRTEACTTAAMGSACRKGCVELVRFFLAHWPESSFADVIRAIIGAHLEIVRILYEAGTRLTDAQAAAVLHIDNRRLTPGLDHSGVKGVLREMHGLI</sequence>
<evidence type="ECO:0000313" key="3">
    <source>
        <dbReference type="Proteomes" id="UP000269721"/>
    </source>
</evidence>
<reference evidence="3" key="1">
    <citation type="journal article" date="2018" name="Nat. Microbiol.">
        <title>Leveraging single-cell genomics to expand the fungal tree of life.</title>
        <authorList>
            <person name="Ahrendt S.R."/>
            <person name="Quandt C.A."/>
            <person name="Ciobanu D."/>
            <person name="Clum A."/>
            <person name="Salamov A."/>
            <person name="Andreopoulos B."/>
            <person name="Cheng J.F."/>
            <person name="Woyke T."/>
            <person name="Pelin A."/>
            <person name="Henrissat B."/>
            <person name="Reynolds N.K."/>
            <person name="Benny G.L."/>
            <person name="Smith M.E."/>
            <person name="James T.Y."/>
            <person name="Grigoriev I.V."/>
        </authorList>
    </citation>
    <scope>NUCLEOTIDE SEQUENCE [LARGE SCALE GENOMIC DNA]</scope>
</reference>
<dbReference type="InterPro" id="IPR052050">
    <property type="entry name" value="SecEffector_AnkRepeat"/>
</dbReference>
<feature type="compositionally biased region" description="Low complexity" evidence="1">
    <location>
        <begin position="701"/>
        <end position="715"/>
    </location>
</feature>
<organism evidence="2 3">
    <name type="scientific">Blyttiomyces helicus</name>
    <dbReference type="NCBI Taxonomy" id="388810"/>
    <lineage>
        <taxon>Eukaryota</taxon>
        <taxon>Fungi</taxon>
        <taxon>Fungi incertae sedis</taxon>
        <taxon>Chytridiomycota</taxon>
        <taxon>Chytridiomycota incertae sedis</taxon>
        <taxon>Chytridiomycetes</taxon>
        <taxon>Chytridiomycetes incertae sedis</taxon>
        <taxon>Blyttiomyces</taxon>
    </lineage>
</organism>
<dbReference type="InterPro" id="IPR036770">
    <property type="entry name" value="Ankyrin_rpt-contain_sf"/>
</dbReference>
<evidence type="ECO:0000256" key="1">
    <source>
        <dbReference type="SAM" id="MobiDB-lite"/>
    </source>
</evidence>
<dbReference type="Gene3D" id="1.25.40.20">
    <property type="entry name" value="Ankyrin repeat-containing domain"/>
    <property type="match status" value="1"/>
</dbReference>
<protein>
    <recommendedName>
        <fullName evidence="4">Ankyrin repeat-containing domain protein</fullName>
    </recommendedName>
</protein>
<gene>
    <name evidence="2" type="ORF">BDK51DRAFT_45349</name>
</gene>
<evidence type="ECO:0000313" key="2">
    <source>
        <dbReference type="EMBL" id="RKO93013.1"/>
    </source>
</evidence>
<accession>A0A4P9WLQ1</accession>
<name>A0A4P9WLQ1_9FUNG</name>
<dbReference type="Proteomes" id="UP000269721">
    <property type="component" value="Unassembled WGS sequence"/>
</dbReference>
<dbReference type="OrthoDB" id="60283at2759"/>
<feature type="region of interest" description="Disordered" evidence="1">
    <location>
        <begin position="689"/>
        <end position="720"/>
    </location>
</feature>
<dbReference type="EMBL" id="KZ994407">
    <property type="protein sequence ID" value="RKO93013.1"/>
    <property type="molecule type" value="Genomic_DNA"/>
</dbReference>
<dbReference type="PANTHER" id="PTHR46586:SF3">
    <property type="entry name" value="ANKYRIN REPEAT-CONTAINING PROTEIN"/>
    <property type="match status" value="1"/>
</dbReference>
<feature type="region of interest" description="Disordered" evidence="1">
    <location>
        <begin position="962"/>
        <end position="996"/>
    </location>
</feature>